<dbReference type="EMBL" id="KL198078">
    <property type="protein sequence ID" value="KDQ09442.1"/>
    <property type="molecule type" value="Genomic_DNA"/>
</dbReference>
<dbReference type="AlphaFoldDB" id="A0A067MC41"/>
<dbReference type="InterPro" id="IPR016135">
    <property type="entry name" value="UBQ-conjugating_enzyme/RWD"/>
</dbReference>
<feature type="region of interest" description="Disordered" evidence="3">
    <location>
        <begin position="1"/>
        <end position="76"/>
    </location>
</feature>
<evidence type="ECO:0000256" key="3">
    <source>
        <dbReference type="SAM" id="MobiDB-lite"/>
    </source>
</evidence>
<evidence type="ECO:0000313" key="6">
    <source>
        <dbReference type="Proteomes" id="UP000027195"/>
    </source>
</evidence>
<gene>
    <name evidence="5" type="ORF">BOTBODRAFT_137755</name>
</gene>
<dbReference type="CDD" id="cd23810">
    <property type="entry name" value="UBCc_BIRC6"/>
    <property type="match status" value="1"/>
</dbReference>
<keyword evidence="1" id="KW-0808">Transferase</keyword>
<accession>A0A067MC41</accession>
<dbReference type="PROSITE" id="PS50127">
    <property type="entry name" value="UBC_2"/>
    <property type="match status" value="1"/>
</dbReference>
<dbReference type="InParanoid" id="A0A067MC41"/>
<dbReference type="Gene3D" id="3.10.110.10">
    <property type="entry name" value="Ubiquitin Conjugating Enzyme"/>
    <property type="match status" value="1"/>
</dbReference>
<dbReference type="Proteomes" id="UP000027195">
    <property type="component" value="Unassembled WGS sequence"/>
</dbReference>
<feature type="region of interest" description="Disordered" evidence="3">
    <location>
        <begin position="108"/>
        <end position="149"/>
    </location>
</feature>
<feature type="compositionally biased region" description="Basic residues" evidence="3">
    <location>
        <begin position="1"/>
        <end position="11"/>
    </location>
</feature>
<dbReference type="STRING" id="930990.A0A067MC41"/>
<dbReference type="Pfam" id="PF00179">
    <property type="entry name" value="UQ_con"/>
    <property type="match status" value="1"/>
</dbReference>
<sequence length="917" mass="99641">MPAQRRKRKRSAAAQASSSKKPNIQKAGRLQRVVDLTLEDNRDHQGGNNDDEVTSSQAGVAGTSSTIQPTISSSAVEGATSDEALARILQSEEWGVAEDALEDFAKQEVAGSQENTTNLSRGSPQLRSTPASQFSIPSARAGKTDGPLSTQPECELSLELRAHEAIFHEGQNCPQCAEPLALIKESVKYTSTCPPPALIGRLHLVCATCKASYCRGCYRSVNCGIECSGALQNCEVMGCCAAVRATGLFEALVALDKAHLLRKSSSNAGSQSSLAVVIKDAAKGPRSSGVGSGIGYALEDEYGDGFDDYDEDDEDDDDDDVWQHYNNGHYHRKKRSGPLDTTSMQKANAEAKAWDSLVKAALETTMLFLPNPYHNDPKPFDLLPHPSIRAMLLMSHLPEIIAELLRNDSITDWTARSQLYNALLSLLRRLADSELGVGLLIEGRMAKKRSDGLGAWMQRSGEIEWEIRTEGNASNAGTSSEASTTATRIVFVKDPPLYDYFKKLTRQCEAFMAGAAHLLDGIASDDEGDGAGSGDNIISSIGICTAILSTRDDIDRAVSAWRRGGGGQVVDGGDDIEGHLDKVTDGAKTLQVDKKGKGKARTPTKTLQAGLTYAAACEKLAFAFVELPRVPANLSSATGDPAIQHYVYARDISATSLSTRIPRQRLHLVKELGVMSTSLPIGIWVRVDEVRNDAIKAMIAGPEGTPYEGGLFEFDCFIPLDYPNSPPKVNIHTTAGGQVRFNPNLYADGKVCLSLLGTWEGRPEEQWSPTSTILQVLVSIQSMIFNETPFFNEPGYGRADATDRRSIAYNKQVVLQNVRWAMVDWMKEEQQHGLWADVIKAHFTINRDLIRKRIASWAKADARFKAYHSSTMSLCGREGDGGGRAPKQSEPGLNLVQAFEAGCGIIDTWNYTFEVLE</sequence>
<feature type="compositionally biased region" description="Low complexity" evidence="3">
    <location>
        <begin position="63"/>
        <end position="74"/>
    </location>
</feature>
<feature type="compositionally biased region" description="Polar residues" evidence="3">
    <location>
        <begin position="110"/>
        <end position="136"/>
    </location>
</feature>
<dbReference type="PANTHER" id="PTHR46116">
    <property type="entry name" value="(E3-INDEPENDENT) E2 UBIQUITIN-CONJUGATING ENZYME"/>
    <property type="match status" value="1"/>
</dbReference>
<dbReference type="OrthoDB" id="47801at2759"/>
<organism evidence="5 6">
    <name type="scientific">Botryobasidium botryosum (strain FD-172 SS1)</name>
    <dbReference type="NCBI Taxonomy" id="930990"/>
    <lineage>
        <taxon>Eukaryota</taxon>
        <taxon>Fungi</taxon>
        <taxon>Dikarya</taxon>
        <taxon>Basidiomycota</taxon>
        <taxon>Agaricomycotina</taxon>
        <taxon>Agaricomycetes</taxon>
        <taxon>Cantharellales</taxon>
        <taxon>Botryobasidiaceae</taxon>
        <taxon>Botryobasidium</taxon>
    </lineage>
</organism>
<proteinExistence type="predicted"/>
<dbReference type="SMART" id="SM00212">
    <property type="entry name" value="UBCc"/>
    <property type="match status" value="1"/>
</dbReference>
<dbReference type="HOGENOM" id="CLU_017402_0_0_1"/>
<feature type="compositionally biased region" description="Low complexity" evidence="3">
    <location>
        <begin position="12"/>
        <end position="21"/>
    </location>
</feature>
<keyword evidence="2" id="KW-0833">Ubl conjugation pathway</keyword>
<dbReference type="InterPro" id="IPR000608">
    <property type="entry name" value="UBC"/>
</dbReference>
<reference evidence="6" key="1">
    <citation type="journal article" date="2014" name="Proc. Natl. Acad. Sci. U.S.A.">
        <title>Extensive sampling of basidiomycete genomes demonstrates inadequacy of the white-rot/brown-rot paradigm for wood decay fungi.</title>
        <authorList>
            <person name="Riley R."/>
            <person name="Salamov A.A."/>
            <person name="Brown D.W."/>
            <person name="Nagy L.G."/>
            <person name="Floudas D."/>
            <person name="Held B.W."/>
            <person name="Levasseur A."/>
            <person name="Lombard V."/>
            <person name="Morin E."/>
            <person name="Otillar R."/>
            <person name="Lindquist E.A."/>
            <person name="Sun H."/>
            <person name="LaButti K.M."/>
            <person name="Schmutz J."/>
            <person name="Jabbour D."/>
            <person name="Luo H."/>
            <person name="Baker S.E."/>
            <person name="Pisabarro A.G."/>
            <person name="Walton J.D."/>
            <person name="Blanchette R.A."/>
            <person name="Henrissat B."/>
            <person name="Martin F."/>
            <person name="Cullen D."/>
            <person name="Hibbett D.S."/>
            <person name="Grigoriev I.V."/>
        </authorList>
    </citation>
    <scope>NUCLEOTIDE SEQUENCE [LARGE SCALE GENOMIC DNA]</scope>
    <source>
        <strain evidence="6">FD-172 SS1</strain>
    </source>
</reference>
<evidence type="ECO:0000313" key="5">
    <source>
        <dbReference type="EMBL" id="KDQ09442.1"/>
    </source>
</evidence>
<protein>
    <recommendedName>
        <fullName evidence="4">UBC core domain-containing protein</fullName>
    </recommendedName>
</protein>
<dbReference type="GO" id="GO:0016740">
    <property type="term" value="F:transferase activity"/>
    <property type="evidence" value="ECO:0007669"/>
    <property type="project" value="UniProtKB-KW"/>
</dbReference>
<name>A0A067MC41_BOTB1</name>
<feature type="domain" description="UBC core" evidence="4">
    <location>
        <begin position="663"/>
        <end position="822"/>
    </location>
</feature>
<dbReference type="SUPFAM" id="SSF54495">
    <property type="entry name" value="UBC-like"/>
    <property type="match status" value="1"/>
</dbReference>
<keyword evidence="6" id="KW-1185">Reference proteome</keyword>
<evidence type="ECO:0000256" key="2">
    <source>
        <dbReference type="ARBA" id="ARBA00022786"/>
    </source>
</evidence>
<evidence type="ECO:0000256" key="1">
    <source>
        <dbReference type="ARBA" id="ARBA00022679"/>
    </source>
</evidence>
<evidence type="ECO:0000259" key="4">
    <source>
        <dbReference type="PROSITE" id="PS50127"/>
    </source>
</evidence>